<dbReference type="Gene3D" id="1.10.1420.10">
    <property type="match status" value="2"/>
</dbReference>
<gene>
    <name evidence="9" type="primary">mutS</name>
    <name evidence="12" type="ORF">SAMN05192546_105182</name>
</gene>
<evidence type="ECO:0000256" key="6">
    <source>
        <dbReference type="ARBA" id="ARBA00023125"/>
    </source>
</evidence>
<dbReference type="AlphaFoldDB" id="A0A1H3NLI9"/>
<sequence length="892" mass="101665">MAKLTPMMQQFFDIKNNHQDSLLFFRLGDFYELFFEDAIIASRELDITLTGRNYGQEERAPMCGVPHHSAQSYIDRLIHKGYKVAICEQVEESETSQGIVKREVIRVITPGTAYDSNMLNEKNNHYLLSIHYRQDGWGITYVDLSTGEMLCTQNRSNNSFLSLVSEVNKINPGEIIYRTSNNKDTRKIKKWLKETSYFVSSLENDPIDLNIGIDKIHQHFNEQQSASLSISKDHLALPALVNLFYYLEETQKRSLSHITSLTQYKLSDCMTLDQQTRRNLELTETIQDHTIKGSLLGIIDQTKTSMGGRLLRKWINEPLTNDCSIEERLDAVTLFVENTLLRKDIRNFLKNIYDIERLVGKIGLQTVTPRDLLCLKQTLTQIGKLSNLFLNIEKPILINKWISLLDPHLDLITLLDNSIDDDAPIHLKDGGIIKKGYDNEIDELKRAAKEGKEWIAQYEREEREKTGIKSLKTGYNKVFGYYLEVSKSYINSVPENYQRKQTLANCERYITDPLKELEAKILGAEERLQILETQLFKSIREGIKQYIFSLQQLSKAISGLDVISSLAETAFTNQYVRPIISPKPIINIKNGRHPVIEKTHNQELYVPNDSKIDAKDQMIHIITGPNMAGKSTYMRQVAIIVLLAQIGSYVPAEKVVLGVVDRIFTRIGASDDLSQGRSTFMMEMSEVSTILKDASPNSLIILDEVGRGTSTFDGLSIAWSLVKYIHQHIKAKTLFSTHYHELTELSTQLSGICNYKISVQEDGQDIIFLRKVIPGTSDKSYGIQVARLAGLPESLLNDAKDILNHLEDHAEIDSKTIPFSSHKEAEVVKEKMDTLADCSIDQEFSYLMQKILNQNIEEISPIEALNFLYELQKEIKRSNYAIDGVSKELGNQ</sequence>
<dbReference type="GO" id="GO:0006298">
    <property type="term" value="P:mismatch repair"/>
    <property type="evidence" value="ECO:0007669"/>
    <property type="project" value="UniProtKB-UniRule"/>
</dbReference>
<dbReference type="PROSITE" id="PS00486">
    <property type="entry name" value="DNA_MISMATCH_REPAIR_2"/>
    <property type="match status" value="1"/>
</dbReference>
<evidence type="ECO:0000256" key="9">
    <source>
        <dbReference type="HAMAP-Rule" id="MF_00096"/>
    </source>
</evidence>
<evidence type="ECO:0000256" key="8">
    <source>
        <dbReference type="ARBA" id="ARBA00024647"/>
    </source>
</evidence>
<dbReference type="InterPro" id="IPR016151">
    <property type="entry name" value="DNA_mismatch_repair_MutS_N"/>
</dbReference>
<dbReference type="InterPro" id="IPR017261">
    <property type="entry name" value="DNA_mismatch_repair_MutS/MSH"/>
</dbReference>
<feature type="binding site" evidence="9">
    <location>
        <begin position="624"/>
        <end position="631"/>
    </location>
    <ligand>
        <name>ATP</name>
        <dbReference type="ChEBI" id="CHEBI:30616"/>
    </ligand>
</feature>
<dbReference type="InterPro" id="IPR007860">
    <property type="entry name" value="DNA_mmatch_repair_MutS_con_dom"/>
</dbReference>
<dbReference type="GO" id="GO:0005524">
    <property type="term" value="F:ATP binding"/>
    <property type="evidence" value="ECO:0007669"/>
    <property type="project" value="UniProtKB-UniRule"/>
</dbReference>
<evidence type="ECO:0000256" key="10">
    <source>
        <dbReference type="RuleBase" id="RU003756"/>
    </source>
</evidence>
<dbReference type="InterPro" id="IPR007695">
    <property type="entry name" value="DNA_mismatch_repair_MutS-lik_N"/>
</dbReference>
<dbReference type="PANTHER" id="PTHR11361:SF34">
    <property type="entry name" value="DNA MISMATCH REPAIR PROTEIN MSH1, MITOCHONDRIAL"/>
    <property type="match status" value="1"/>
</dbReference>
<evidence type="ECO:0000313" key="13">
    <source>
        <dbReference type="Proteomes" id="UP000199230"/>
    </source>
</evidence>
<dbReference type="FunFam" id="3.40.1170.10:FF:000001">
    <property type="entry name" value="DNA mismatch repair protein MutS"/>
    <property type="match status" value="1"/>
</dbReference>
<dbReference type="RefSeq" id="WP_093313291.1">
    <property type="nucleotide sequence ID" value="NZ_FNPV01000005.1"/>
</dbReference>
<dbReference type="NCBIfam" id="NF003810">
    <property type="entry name" value="PRK05399.1"/>
    <property type="match status" value="1"/>
</dbReference>
<dbReference type="SUPFAM" id="SSF53150">
    <property type="entry name" value="DNA repair protein MutS, domain II"/>
    <property type="match status" value="1"/>
</dbReference>
<comment type="similarity">
    <text evidence="1 9 10">Belongs to the DNA mismatch repair MutS family.</text>
</comment>
<dbReference type="Pfam" id="PF00488">
    <property type="entry name" value="MutS_V"/>
    <property type="match status" value="1"/>
</dbReference>
<proteinExistence type="inferred from homology"/>
<dbReference type="GO" id="GO:0005829">
    <property type="term" value="C:cytosol"/>
    <property type="evidence" value="ECO:0007669"/>
    <property type="project" value="TreeGrafter"/>
</dbReference>
<dbReference type="Gene3D" id="3.40.1170.10">
    <property type="entry name" value="DNA repair protein MutS, domain I"/>
    <property type="match status" value="1"/>
</dbReference>
<keyword evidence="4 9" id="KW-0227">DNA damage</keyword>
<dbReference type="Pfam" id="PF05192">
    <property type="entry name" value="MutS_III"/>
    <property type="match status" value="1"/>
</dbReference>
<name>A0A1H3NLI9_9FIRM</name>
<dbReference type="Pfam" id="PF05188">
    <property type="entry name" value="MutS_II"/>
    <property type="match status" value="1"/>
</dbReference>
<evidence type="ECO:0000259" key="11">
    <source>
        <dbReference type="PROSITE" id="PS00486"/>
    </source>
</evidence>
<dbReference type="FunFam" id="1.10.1420.10:FF:000001">
    <property type="entry name" value="DNA mismatch repair protein MutS"/>
    <property type="match status" value="1"/>
</dbReference>
<dbReference type="InterPro" id="IPR036187">
    <property type="entry name" value="DNA_mismatch_repair_MutS_sf"/>
</dbReference>
<keyword evidence="3 9" id="KW-0547">Nucleotide-binding</keyword>
<dbReference type="InterPro" id="IPR007696">
    <property type="entry name" value="DNA_mismatch_repair_MutS_core"/>
</dbReference>
<dbReference type="PIRSF" id="PIRSF037677">
    <property type="entry name" value="DNA_mis_repair_Msh6"/>
    <property type="match status" value="1"/>
</dbReference>
<dbReference type="HAMAP" id="MF_00096">
    <property type="entry name" value="MutS"/>
    <property type="match status" value="1"/>
</dbReference>
<evidence type="ECO:0000256" key="5">
    <source>
        <dbReference type="ARBA" id="ARBA00022840"/>
    </source>
</evidence>
<dbReference type="SMART" id="SM00534">
    <property type="entry name" value="MUTSac"/>
    <property type="match status" value="1"/>
</dbReference>
<protein>
    <recommendedName>
        <fullName evidence="2 9">DNA mismatch repair protein MutS</fullName>
    </recommendedName>
</protein>
<feature type="domain" description="DNA mismatch repair proteins mutS family" evidence="11">
    <location>
        <begin position="698"/>
        <end position="714"/>
    </location>
</feature>
<dbReference type="InterPro" id="IPR027417">
    <property type="entry name" value="P-loop_NTPase"/>
</dbReference>
<dbReference type="GO" id="GO:0140664">
    <property type="term" value="F:ATP-dependent DNA damage sensor activity"/>
    <property type="evidence" value="ECO:0007669"/>
    <property type="project" value="InterPro"/>
</dbReference>
<evidence type="ECO:0000256" key="1">
    <source>
        <dbReference type="ARBA" id="ARBA00006271"/>
    </source>
</evidence>
<dbReference type="OrthoDB" id="9802448at2"/>
<dbReference type="SUPFAM" id="SSF52540">
    <property type="entry name" value="P-loop containing nucleoside triphosphate hydrolases"/>
    <property type="match status" value="1"/>
</dbReference>
<evidence type="ECO:0000256" key="7">
    <source>
        <dbReference type="ARBA" id="ARBA00023204"/>
    </source>
</evidence>
<dbReference type="GO" id="GO:0003684">
    <property type="term" value="F:damaged DNA binding"/>
    <property type="evidence" value="ECO:0007669"/>
    <property type="project" value="UniProtKB-UniRule"/>
</dbReference>
<evidence type="ECO:0000256" key="4">
    <source>
        <dbReference type="ARBA" id="ARBA00022763"/>
    </source>
</evidence>
<dbReference type="Gene3D" id="3.40.50.300">
    <property type="entry name" value="P-loop containing nucleotide triphosphate hydrolases"/>
    <property type="match status" value="1"/>
</dbReference>
<dbReference type="InterPro" id="IPR000432">
    <property type="entry name" value="DNA_mismatch_repair_MutS_C"/>
</dbReference>
<dbReference type="SMART" id="SM00533">
    <property type="entry name" value="MUTSd"/>
    <property type="match status" value="1"/>
</dbReference>
<keyword evidence="6 9" id="KW-0238">DNA-binding</keyword>
<dbReference type="Proteomes" id="UP000199230">
    <property type="component" value="Unassembled WGS sequence"/>
</dbReference>
<organism evidence="12 13">
    <name type="scientific">Tindallia californiensis</name>
    <dbReference type="NCBI Taxonomy" id="159292"/>
    <lineage>
        <taxon>Bacteria</taxon>
        <taxon>Bacillati</taxon>
        <taxon>Bacillota</taxon>
        <taxon>Clostridia</taxon>
        <taxon>Peptostreptococcales</taxon>
        <taxon>Tindalliaceae</taxon>
        <taxon>Tindallia</taxon>
    </lineage>
</organism>
<dbReference type="GO" id="GO:0030983">
    <property type="term" value="F:mismatched DNA binding"/>
    <property type="evidence" value="ECO:0007669"/>
    <property type="project" value="InterPro"/>
</dbReference>
<dbReference type="PANTHER" id="PTHR11361">
    <property type="entry name" value="DNA MISMATCH REPAIR PROTEIN MUTS FAMILY MEMBER"/>
    <property type="match status" value="1"/>
</dbReference>
<dbReference type="Gene3D" id="3.30.420.110">
    <property type="entry name" value="MutS, connector domain"/>
    <property type="match status" value="1"/>
</dbReference>
<dbReference type="SUPFAM" id="SSF48334">
    <property type="entry name" value="DNA repair protein MutS, domain III"/>
    <property type="match status" value="1"/>
</dbReference>
<reference evidence="12 13" key="1">
    <citation type="submission" date="2016-10" db="EMBL/GenBank/DDBJ databases">
        <authorList>
            <person name="de Groot N.N."/>
        </authorList>
    </citation>
    <scope>NUCLEOTIDE SEQUENCE [LARGE SCALE GENOMIC DNA]</scope>
    <source>
        <strain evidence="12 13">APO</strain>
    </source>
</reference>
<keyword evidence="7 9" id="KW-0234">DNA repair</keyword>
<dbReference type="SUPFAM" id="SSF55271">
    <property type="entry name" value="DNA repair protein MutS, domain I"/>
    <property type="match status" value="1"/>
</dbReference>
<dbReference type="STRING" id="159292.SAMN05192546_105182"/>
<dbReference type="InterPro" id="IPR005748">
    <property type="entry name" value="DNA_mismatch_repair_MutS"/>
</dbReference>
<dbReference type="InterPro" id="IPR007861">
    <property type="entry name" value="DNA_mismatch_repair_MutS_clamp"/>
</dbReference>
<dbReference type="FunFam" id="3.40.50.300:FF:000870">
    <property type="entry name" value="MutS protein homolog 4"/>
    <property type="match status" value="1"/>
</dbReference>
<comment type="function">
    <text evidence="8 9">This protein is involved in the repair of mismatches in DNA. It is possible that it carries out the mismatch recognition step. This protein has a weak ATPase activity.</text>
</comment>
<dbReference type="Pfam" id="PF01624">
    <property type="entry name" value="MutS_I"/>
    <property type="match status" value="1"/>
</dbReference>
<evidence type="ECO:0000313" key="12">
    <source>
        <dbReference type="EMBL" id="SDY89761.1"/>
    </source>
</evidence>
<accession>A0A1H3NLI9</accession>
<dbReference type="InterPro" id="IPR036678">
    <property type="entry name" value="MutS_con_dom_sf"/>
</dbReference>
<dbReference type="NCBIfam" id="TIGR01070">
    <property type="entry name" value="mutS1"/>
    <property type="match status" value="1"/>
</dbReference>
<dbReference type="EMBL" id="FNPV01000005">
    <property type="protein sequence ID" value="SDY89761.1"/>
    <property type="molecule type" value="Genomic_DNA"/>
</dbReference>
<keyword evidence="5 9" id="KW-0067">ATP-binding</keyword>
<dbReference type="Pfam" id="PF05190">
    <property type="entry name" value="MutS_IV"/>
    <property type="match status" value="1"/>
</dbReference>
<evidence type="ECO:0000256" key="2">
    <source>
        <dbReference type="ARBA" id="ARBA00021982"/>
    </source>
</evidence>
<evidence type="ECO:0000256" key="3">
    <source>
        <dbReference type="ARBA" id="ARBA00022741"/>
    </source>
</evidence>
<keyword evidence="13" id="KW-1185">Reference proteome</keyword>
<dbReference type="CDD" id="cd03284">
    <property type="entry name" value="ABC_MutS1"/>
    <property type="match status" value="1"/>
</dbReference>
<dbReference type="InterPro" id="IPR045076">
    <property type="entry name" value="MutS"/>
</dbReference>